<dbReference type="HOGENOM" id="CLU_2214950_0_0_1"/>
<organism evidence="1 2">
    <name type="scientific">Emiliania huxleyi (strain CCMP1516)</name>
    <dbReference type="NCBI Taxonomy" id="280463"/>
    <lineage>
        <taxon>Eukaryota</taxon>
        <taxon>Haptista</taxon>
        <taxon>Haptophyta</taxon>
        <taxon>Prymnesiophyceae</taxon>
        <taxon>Isochrysidales</taxon>
        <taxon>Noelaerhabdaceae</taxon>
        <taxon>Emiliania</taxon>
    </lineage>
</organism>
<dbReference type="AlphaFoldDB" id="A0A0D3JCQ9"/>
<proteinExistence type="predicted"/>
<dbReference type="Proteomes" id="UP000013827">
    <property type="component" value="Unassembled WGS sequence"/>
</dbReference>
<dbReference type="KEGG" id="ehx:EMIHUDRAFT_368837"/>
<dbReference type="GeneID" id="17266839"/>
<name>A0A0D3JCQ9_EMIH1</name>
<dbReference type="RefSeq" id="XP_005773723.1">
    <property type="nucleotide sequence ID" value="XM_005773666.1"/>
</dbReference>
<keyword evidence="2" id="KW-1185">Reference proteome</keyword>
<sequence length="107" mass="12248">MRAALTNFERLEAVREFTRGCSPTRTIFETGPPPRLTCEQLGRLAESVTLNSRRKEVLVALHPYLSDRPSFHSLVEAQLILLWDREDARREVAANERRAWLESIGGD</sequence>
<evidence type="ECO:0000313" key="1">
    <source>
        <dbReference type="EnsemblProtists" id="EOD21294"/>
    </source>
</evidence>
<evidence type="ECO:0000313" key="2">
    <source>
        <dbReference type="Proteomes" id="UP000013827"/>
    </source>
</evidence>
<dbReference type="EnsemblProtists" id="EOD21294">
    <property type="protein sequence ID" value="EOD21294"/>
    <property type="gene ID" value="EMIHUDRAFT_368837"/>
</dbReference>
<protein>
    <submittedName>
        <fullName evidence="1">Uncharacterized protein</fullName>
    </submittedName>
</protein>
<reference evidence="1" key="2">
    <citation type="submission" date="2024-10" db="UniProtKB">
        <authorList>
            <consortium name="EnsemblProtists"/>
        </authorList>
    </citation>
    <scope>IDENTIFICATION</scope>
</reference>
<reference evidence="2" key="1">
    <citation type="journal article" date="2013" name="Nature">
        <title>Pan genome of the phytoplankton Emiliania underpins its global distribution.</title>
        <authorList>
            <person name="Read B.A."/>
            <person name="Kegel J."/>
            <person name="Klute M.J."/>
            <person name="Kuo A."/>
            <person name="Lefebvre S.C."/>
            <person name="Maumus F."/>
            <person name="Mayer C."/>
            <person name="Miller J."/>
            <person name="Monier A."/>
            <person name="Salamov A."/>
            <person name="Young J."/>
            <person name="Aguilar M."/>
            <person name="Claverie J.M."/>
            <person name="Frickenhaus S."/>
            <person name="Gonzalez K."/>
            <person name="Herman E.K."/>
            <person name="Lin Y.C."/>
            <person name="Napier J."/>
            <person name="Ogata H."/>
            <person name="Sarno A.F."/>
            <person name="Shmutz J."/>
            <person name="Schroeder D."/>
            <person name="de Vargas C."/>
            <person name="Verret F."/>
            <person name="von Dassow P."/>
            <person name="Valentin K."/>
            <person name="Van de Peer Y."/>
            <person name="Wheeler G."/>
            <person name="Dacks J.B."/>
            <person name="Delwiche C.F."/>
            <person name="Dyhrman S.T."/>
            <person name="Glockner G."/>
            <person name="John U."/>
            <person name="Richards T."/>
            <person name="Worden A.Z."/>
            <person name="Zhang X."/>
            <person name="Grigoriev I.V."/>
            <person name="Allen A.E."/>
            <person name="Bidle K."/>
            <person name="Borodovsky M."/>
            <person name="Bowler C."/>
            <person name="Brownlee C."/>
            <person name="Cock J.M."/>
            <person name="Elias M."/>
            <person name="Gladyshev V.N."/>
            <person name="Groth M."/>
            <person name="Guda C."/>
            <person name="Hadaegh A."/>
            <person name="Iglesias-Rodriguez M.D."/>
            <person name="Jenkins J."/>
            <person name="Jones B.M."/>
            <person name="Lawson T."/>
            <person name="Leese F."/>
            <person name="Lindquist E."/>
            <person name="Lobanov A."/>
            <person name="Lomsadze A."/>
            <person name="Malik S.B."/>
            <person name="Marsh M.E."/>
            <person name="Mackinder L."/>
            <person name="Mock T."/>
            <person name="Mueller-Roeber B."/>
            <person name="Pagarete A."/>
            <person name="Parker M."/>
            <person name="Probert I."/>
            <person name="Quesneville H."/>
            <person name="Raines C."/>
            <person name="Rensing S.A."/>
            <person name="Riano-Pachon D.M."/>
            <person name="Richier S."/>
            <person name="Rokitta S."/>
            <person name="Shiraiwa Y."/>
            <person name="Soanes D.M."/>
            <person name="van der Giezen M."/>
            <person name="Wahlund T.M."/>
            <person name="Williams B."/>
            <person name="Wilson W."/>
            <person name="Wolfe G."/>
            <person name="Wurch L.L."/>
        </authorList>
    </citation>
    <scope>NUCLEOTIDE SEQUENCE</scope>
</reference>
<dbReference type="PaxDb" id="2903-EOD21294"/>
<accession>A0A0D3JCQ9</accession>